<dbReference type="RefSeq" id="WP_013662819.1">
    <property type="nucleotide sequence ID" value="NC_015276.1"/>
</dbReference>
<dbReference type="PATRIC" id="fig|717774.3.peg.3821"/>
<dbReference type="EMBL" id="CP002583">
    <property type="protein sequence ID" value="ADZ92917.1"/>
    <property type="molecule type" value="Genomic_DNA"/>
</dbReference>
<dbReference type="HOGENOM" id="CLU_3100581_0_0_6"/>
<evidence type="ECO:0000313" key="1">
    <source>
        <dbReference type="EMBL" id="ADZ92917.1"/>
    </source>
</evidence>
<dbReference type="STRING" id="717774.Marme_3707"/>
<sequence>MSLLTVKQQQATRPYMAYALRCEKSLVMSLWSHQYQAETVDLRYFFHKGWSS</sequence>
<name>F2JW29_MARM1</name>
<gene>
    <name evidence="1" type="ordered locus">Marme_3707</name>
</gene>
<dbReference type="AlphaFoldDB" id="F2JW29"/>
<keyword evidence="2" id="KW-1185">Reference proteome</keyword>
<organism evidence="1 2">
    <name type="scientific">Marinomonas mediterranea (strain ATCC 700492 / JCM 21426 / NBRC 103028 / MMB-1)</name>
    <dbReference type="NCBI Taxonomy" id="717774"/>
    <lineage>
        <taxon>Bacteria</taxon>
        <taxon>Pseudomonadati</taxon>
        <taxon>Pseudomonadota</taxon>
        <taxon>Gammaproteobacteria</taxon>
        <taxon>Oceanospirillales</taxon>
        <taxon>Oceanospirillaceae</taxon>
        <taxon>Marinomonas</taxon>
    </lineage>
</organism>
<protein>
    <submittedName>
        <fullName evidence="1">Uncharacterized protein</fullName>
    </submittedName>
</protein>
<reference evidence="1 2" key="1">
    <citation type="journal article" date="2012" name="Stand. Genomic Sci.">
        <title>Complete genome sequence of the melanogenic marine bacterium Marinomonas mediterranea type strain (MMB-1(T)).</title>
        <authorList>
            <person name="Lucas-Elio P."/>
            <person name="Goodwin L."/>
            <person name="Woyke T."/>
            <person name="Pitluck S."/>
            <person name="Nolan M."/>
            <person name="Kyrpides N.C."/>
            <person name="Detter J.C."/>
            <person name="Copeland A."/>
            <person name="Teshima H."/>
            <person name="Bruce D."/>
            <person name="Detter C."/>
            <person name="Tapia R."/>
            <person name="Han S."/>
            <person name="Land M.L."/>
            <person name="Ivanova N."/>
            <person name="Mikhailova N."/>
            <person name="Johnston A.W."/>
            <person name="Sanchez-Amat A."/>
        </authorList>
    </citation>
    <scope>NUCLEOTIDE SEQUENCE [LARGE SCALE GENOMIC DNA]</scope>
    <source>
        <strain evidence="2">ATCC 700492 / JCM 21426 / NBRC 103028 / MMB-1</strain>
    </source>
</reference>
<dbReference type="Proteomes" id="UP000001062">
    <property type="component" value="Chromosome"/>
</dbReference>
<evidence type="ECO:0000313" key="2">
    <source>
        <dbReference type="Proteomes" id="UP000001062"/>
    </source>
</evidence>
<accession>F2JW29</accession>
<proteinExistence type="predicted"/>
<dbReference type="KEGG" id="mme:Marme_3707"/>